<proteinExistence type="inferred from homology"/>
<dbReference type="InterPro" id="IPR039429">
    <property type="entry name" value="SHMT-like_dom"/>
</dbReference>
<evidence type="ECO:0000256" key="7">
    <source>
        <dbReference type="ARBA" id="ARBA00022679"/>
    </source>
</evidence>
<dbReference type="GO" id="GO:0008168">
    <property type="term" value="F:methyltransferase activity"/>
    <property type="evidence" value="ECO:0007669"/>
    <property type="project" value="UniProtKB-KW"/>
</dbReference>
<comment type="similarity">
    <text evidence="3 10">Belongs to the SHMT family.</text>
</comment>
<dbReference type="GO" id="GO:0005829">
    <property type="term" value="C:cytosol"/>
    <property type="evidence" value="ECO:0007669"/>
    <property type="project" value="TreeGrafter"/>
</dbReference>
<evidence type="ECO:0000256" key="12">
    <source>
        <dbReference type="SAM" id="MobiDB-lite"/>
    </source>
</evidence>
<comment type="pathway">
    <text evidence="10">One-carbon metabolism; tetrahydrofolate interconversion.</text>
</comment>
<evidence type="ECO:0000313" key="14">
    <source>
        <dbReference type="EMBL" id="MYC95098.1"/>
    </source>
</evidence>
<dbReference type="InterPro" id="IPR015421">
    <property type="entry name" value="PyrdxlP-dep_Trfase_major"/>
</dbReference>
<organism evidence="14">
    <name type="scientific">Caldilineaceae bacterium SB0661_bin_32</name>
    <dbReference type="NCBI Taxonomy" id="2605255"/>
    <lineage>
        <taxon>Bacteria</taxon>
        <taxon>Bacillati</taxon>
        <taxon>Chloroflexota</taxon>
        <taxon>Caldilineae</taxon>
        <taxon>Caldilineales</taxon>
        <taxon>Caldilineaceae</taxon>
    </lineage>
</organism>
<feature type="modified residue" description="N6-(pyridoxal phosphate)lysine" evidence="10 11">
    <location>
        <position position="250"/>
    </location>
</feature>
<feature type="region of interest" description="Disordered" evidence="12">
    <location>
        <begin position="1"/>
        <end position="25"/>
    </location>
</feature>
<evidence type="ECO:0000256" key="11">
    <source>
        <dbReference type="PIRSR" id="PIRSR000412-50"/>
    </source>
</evidence>
<keyword evidence="10" id="KW-0028">Amino-acid biosynthesis</keyword>
<evidence type="ECO:0000259" key="13">
    <source>
        <dbReference type="Pfam" id="PF00464"/>
    </source>
</evidence>
<evidence type="ECO:0000256" key="10">
    <source>
        <dbReference type="HAMAP-Rule" id="MF_00051"/>
    </source>
</evidence>
<comment type="catalytic activity">
    <reaction evidence="10">
        <text>(6R)-5,10-methylene-5,6,7,8-tetrahydrofolate + glycine + H2O = (6S)-5,6,7,8-tetrahydrofolate + L-serine</text>
        <dbReference type="Rhea" id="RHEA:15481"/>
        <dbReference type="ChEBI" id="CHEBI:15377"/>
        <dbReference type="ChEBI" id="CHEBI:15636"/>
        <dbReference type="ChEBI" id="CHEBI:33384"/>
        <dbReference type="ChEBI" id="CHEBI:57305"/>
        <dbReference type="ChEBI" id="CHEBI:57453"/>
        <dbReference type="EC" id="2.1.2.1"/>
    </reaction>
</comment>
<dbReference type="InterPro" id="IPR015422">
    <property type="entry name" value="PyrdxlP-dep_Trfase_small"/>
</dbReference>
<gene>
    <name evidence="10" type="primary">glyA</name>
    <name evidence="14" type="ORF">F4X14_09000</name>
</gene>
<keyword evidence="14" id="KW-0489">Methyltransferase</keyword>
<dbReference type="CDD" id="cd00378">
    <property type="entry name" value="SHMT"/>
    <property type="match status" value="1"/>
</dbReference>
<dbReference type="Pfam" id="PF00464">
    <property type="entry name" value="SHMT"/>
    <property type="match status" value="1"/>
</dbReference>
<dbReference type="FunFam" id="3.40.640.10:FF:000001">
    <property type="entry name" value="Serine hydroxymethyltransferase"/>
    <property type="match status" value="1"/>
</dbReference>
<dbReference type="GO" id="GO:0030170">
    <property type="term" value="F:pyridoxal phosphate binding"/>
    <property type="evidence" value="ECO:0007669"/>
    <property type="project" value="UniProtKB-UniRule"/>
</dbReference>
<dbReference type="InterPro" id="IPR019798">
    <property type="entry name" value="Ser_HO-MeTrfase_PLP_BS"/>
</dbReference>
<protein>
    <recommendedName>
        <fullName evidence="10">Serine hydroxymethyltransferase</fullName>
        <shortName evidence="10">SHMT</shortName>
        <shortName evidence="10">Serine methylase</shortName>
        <ecNumber evidence="10">2.1.2.1</ecNumber>
    </recommendedName>
</protein>
<keyword evidence="5 10" id="KW-0963">Cytoplasm</keyword>
<accession>A0A6B1D668</accession>
<dbReference type="EC" id="2.1.2.1" evidence="10"/>
<dbReference type="UniPathway" id="UPA00193"/>
<feature type="domain" description="Serine hydroxymethyltransferase-like" evidence="13">
    <location>
        <begin position="28"/>
        <end position="407"/>
    </location>
</feature>
<dbReference type="GO" id="GO:0004372">
    <property type="term" value="F:glycine hydroxymethyltransferase activity"/>
    <property type="evidence" value="ECO:0007669"/>
    <property type="project" value="UniProtKB-UniRule"/>
</dbReference>
<dbReference type="UniPathway" id="UPA00288">
    <property type="reaction ID" value="UER01023"/>
</dbReference>
<evidence type="ECO:0000256" key="1">
    <source>
        <dbReference type="ARBA" id="ARBA00001933"/>
    </source>
</evidence>
<feature type="compositionally biased region" description="Polar residues" evidence="12">
    <location>
        <begin position="1"/>
        <end position="19"/>
    </location>
</feature>
<comment type="subunit">
    <text evidence="4 10">Homodimer.</text>
</comment>
<name>A0A6B1D668_9CHLR</name>
<dbReference type="InterPro" id="IPR015424">
    <property type="entry name" value="PyrdxlP-dep_Trfase"/>
</dbReference>
<evidence type="ECO:0000256" key="5">
    <source>
        <dbReference type="ARBA" id="ARBA00022490"/>
    </source>
</evidence>
<dbReference type="GO" id="GO:0032259">
    <property type="term" value="P:methylation"/>
    <property type="evidence" value="ECO:0007669"/>
    <property type="project" value="UniProtKB-KW"/>
</dbReference>
<reference evidence="14" key="1">
    <citation type="submission" date="2019-09" db="EMBL/GenBank/DDBJ databases">
        <title>Characterisation of the sponge microbiome using genome-centric metagenomics.</title>
        <authorList>
            <person name="Engelberts J.P."/>
            <person name="Robbins S.J."/>
            <person name="De Goeij J.M."/>
            <person name="Aranda M."/>
            <person name="Bell S.C."/>
            <person name="Webster N.S."/>
        </authorList>
    </citation>
    <scope>NUCLEOTIDE SEQUENCE</scope>
    <source>
        <strain evidence="14">SB0661_bin_32</strain>
    </source>
</reference>
<evidence type="ECO:0000256" key="2">
    <source>
        <dbReference type="ARBA" id="ARBA00004496"/>
    </source>
</evidence>
<dbReference type="AlphaFoldDB" id="A0A6B1D668"/>
<dbReference type="PIRSF" id="PIRSF000412">
    <property type="entry name" value="SHMT"/>
    <property type="match status" value="1"/>
</dbReference>
<dbReference type="GO" id="GO:0035999">
    <property type="term" value="P:tetrahydrofolate interconversion"/>
    <property type="evidence" value="ECO:0007669"/>
    <property type="project" value="UniProtKB-UniRule"/>
</dbReference>
<feature type="binding site" evidence="10">
    <location>
        <position position="141"/>
    </location>
    <ligand>
        <name>(6S)-5,6,7,8-tetrahydrofolate</name>
        <dbReference type="ChEBI" id="CHEBI:57453"/>
    </ligand>
</feature>
<dbReference type="PROSITE" id="PS00096">
    <property type="entry name" value="SHMT"/>
    <property type="match status" value="1"/>
</dbReference>
<dbReference type="InterPro" id="IPR049943">
    <property type="entry name" value="Ser_HO-MeTrfase-like"/>
</dbReference>
<evidence type="ECO:0000256" key="4">
    <source>
        <dbReference type="ARBA" id="ARBA00011738"/>
    </source>
</evidence>
<dbReference type="PANTHER" id="PTHR11680:SF35">
    <property type="entry name" value="SERINE HYDROXYMETHYLTRANSFERASE 1"/>
    <property type="match status" value="1"/>
</dbReference>
<dbReference type="Gene3D" id="3.40.640.10">
    <property type="entry name" value="Type I PLP-dependent aspartate aminotransferase-like (Major domain)"/>
    <property type="match status" value="1"/>
</dbReference>
<dbReference type="Gene3D" id="3.90.1150.10">
    <property type="entry name" value="Aspartate Aminotransferase, domain 1"/>
    <property type="match status" value="1"/>
</dbReference>
<dbReference type="NCBIfam" id="NF000586">
    <property type="entry name" value="PRK00011.1"/>
    <property type="match status" value="1"/>
</dbReference>
<evidence type="ECO:0000256" key="3">
    <source>
        <dbReference type="ARBA" id="ARBA00006376"/>
    </source>
</evidence>
<comment type="caution">
    <text evidence="10">Lacks conserved residue(s) required for the propagation of feature annotation.</text>
</comment>
<evidence type="ECO:0000256" key="8">
    <source>
        <dbReference type="ARBA" id="ARBA00022898"/>
    </source>
</evidence>
<dbReference type="InterPro" id="IPR001085">
    <property type="entry name" value="Ser_HO-MeTrfase"/>
</dbReference>
<comment type="pathway">
    <text evidence="10">Amino-acid biosynthesis; glycine biosynthesis; glycine from L-serine: step 1/1.</text>
</comment>
<keyword evidence="8 10" id="KW-0663">Pyridoxal phosphate</keyword>
<feature type="binding site" evidence="10">
    <location>
        <begin position="145"/>
        <end position="147"/>
    </location>
    <ligand>
        <name>(6S)-5,6,7,8-tetrahydrofolate</name>
        <dbReference type="ChEBI" id="CHEBI:57453"/>
    </ligand>
</feature>
<dbReference type="PANTHER" id="PTHR11680">
    <property type="entry name" value="SERINE HYDROXYMETHYLTRANSFERASE"/>
    <property type="match status" value="1"/>
</dbReference>
<dbReference type="GO" id="GO:0019264">
    <property type="term" value="P:glycine biosynthetic process from serine"/>
    <property type="evidence" value="ECO:0007669"/>
    <property type="project" value="UniProtKB-UniRule"/>
</dbReference>
<dbReference type="EMBL" id="VXMH01000043">
    <property type="protein sequence ID" value="MYC95098.1"/>
    <property type="molecule type" value="Genomic_DNA"/>
</dbReference>
<keyword evidence="7 10" id="KW-0808">Transferase</keyword>
<evidence type="ECO:0000256" key="6">
    <source>
        <dbReference type="ARBA" id="ARBA00022563"/>
    </source>
</evidence>
<sequence>MTQPVSNSNATGSTISAWTEQPDPRQLLREQDPEIYAAIESERQRQTNGIELIASENYVFPEVLAAAGSVLTNKYAEGYPGRRYYGGCQYVDVAETIGIERALALFGAEHANVQPHSGAQANAAVYMALLEPGDTVLAMKLDHGGHLSHGFHLNSSGHYYNFVHYGLDPETEQLDYDIIRQTALEQRPKLLLAGASAYPRHFDFHVLREIADEAGCLLMMDMAHVAGLVAARLHPDPVPYCDVVTTTTHKTLRGPRGGLILCRKEHARAVDRAVFPGIQGGPLMHIIAAKAVGFKLAQGDEFKRYQQQILDNAQALSDTLQGQGLRSVSGGTDNHLLLVDLNSLNDEEITGKAVETALDNASIHCNKNMIPFDRRKAMVTSGIRLGTPAATTRGMKQGEFERIGGWIASIAHDPKDTALQASVRDEVLEMVQAFPAPA</sequence>
<comment type="subcellular location">
    <subcellularLocation>
        <location evidence="2 10">Cytoplasm</location>
    </subcellularLocation>
</comment>
<dbReference type="HAMAP" id="MF_00051">
    <property type="entry name" value="SHMT"/>
    <property type="match status" value="1"/>
</dbReference>
<comment type="function">
    <text evidence="9">Catalyzes the reversible interconversion of serine and glycine with tetrahydrofolate (THF) serving as the one-carbon carrier. This reaction serves as the major source of one-carbon groups required for the biosynthesis of purines, thymidylate, methionine, and other important biomolecules. Also exhibits THF-independent aldolase activity toward beta-hydroxyamino acids, producing glycine and aldehydes, via a retro-aldol mechanism. Thus, is able to catalyze the cleavage of L-allo-threonine.</text>
</comment>
<comment type="cofactor">
    <cofactor evidence="1 10 11">
        <name>pyridoxal 5'-phosphate</name>
        <dbReference type="ChEBI" id="CHEBI:597326"/>
    </cofactor>
</comment>
<comment type="caution">
    <text evidence="14">The sequence shown here is derived from an EMBL/GenBank/DDBJ whole genome shotgun (WGS) entry which is preliminary data.</text>
</comment>
<feature type="site" description="Plays an important role in substrate specificity" evidence="10">
    <location>
        <position position="249"/>
    </location>
</feature>
<dbReference type="SUPFAM" id="SSF53383">
    <property type="entry name" value="PLP-dependent transferases"/>
    <property type="match status" value="1"/>
</dbReference>
<evidence type="ECO:0000256" key="9">
    <source>
        <dbReference type="ARBA" id="ARBA00054606"/>
    </source>
</evidence>
<keyword evidence="6 10" id="KW-0554">One-carbon metabolism</keyword>